<dbReference type="AlphaFoldDB" id="A0A9E5JKJ4"/>
<evidence type="ECO:0000313" key="3">
    <source>
        <dbReference type="EMBL" id="NHF62140.1"/>
    </source>
</evidence>
<proteinExistence type="inferred from homology"/>
<name>A0A9E5JKJ4_9MICO</name>
<dbReference type="RefSeq" id="WP_152582147.1">
    <property type="nucleotide sequence ID" value="NZ_VIKT02000003.1"/>
</dbReference>
<dbReference type="NCBIfam" id="NF005559">
    <property type="entry name" value="PRK07231.1"/>
    <property type="match status" value="1"/>
</dbReference>
<dbReference type="CDD" id="cd05233">
    <property type="entry name" value="SDR_c"/>
    <property type="match status" value="1"/>
</dbReference>
<dbReference type="Proteomes" id="UP000818266">
    <property type="component" value="Unassembled WGS sequence"/>
</dbReference>
<protein>
    <submittedName>
        <fullName evidence="3">SDR family oxidoreductase</fullName>
    </submittedName>
</protein>
<dbReference type="SUPFAM" id="SSF51735">
    <property type="entry name" value="NAD(P)-binding Rossmann-fold domains"/>
    <property type="match status" value="1"/>
</dbReference>
<dbReference type="PANTHER" id="PTHR42760:SF133">
    <property type="entry name" value="3-OXOACYL-[ACYL-CARRIER-PROTEIN] REDUCTASE"/>
    <property type="match status" value="1"/>
</dbReference>
<dbReference type="EMBL" id="VIKT02000003">
    <property type="protein sequence ID" value="NHF62140.1"/>
    <property type="molecule type" value="Genomic_DNA"/>
</dbReference>
<dbReference type="InterPro" id="IPR036291">
    <property type="entry name" value="NAD(P)-bd_dom_sf"/>
</dbReference>
<dbReference type="PANTHER" id="PTHR42760">
    <property type="entry name" value="SHORT-CHAIN DEHYDROGENASES/REDUCTASES FAMILY MEMBER"/>
    <property type="match status" value="1"/>
</dbReference>
<dbReference type="PRINTS" id="PR00081">
    <property type="entry name" value="GDHRDH"/>
</dbReference>
<comment type="similarity">
    <text evidence="1">Belongs to the short-chain dehydrogenases/reductases (SDR) family.</text>
</comment>
<keyword evidence="4" id="KW-1185">Reference proteome</keyword>
<organism evidence="3 4">
    <name type="scientific">Microcella pacifica</name>
    <dbReference type="NCBI Taxonomy" id="2591847"/>
    <lineage>
        <taxon>Bacteria</taxon>
        <taxon>Bacillati</taxon>
        <taxon>Actinomycetota</taxon>
        <taxon>Actinomycetes</taxon>
        <taxon>Micrococcales</taxon>
        <taxon>Microbacteriaceae</taxon>
        <taxon>Microcella</taxon>
    </lineage>
</organism>
<dbReference type="Gene3D" id="3.40.50.720">
    <property type="entry name" value="NAD(P)-binding Rossmann-like Domain"/>
    <property type="match status" value="1"/>
</dbReference>
<dbReference type="FunFam" id="3.40.50.720:FF:000084">
    <property type="entry name" value="Short-chain dehydrogenase reductase"/>
    <property type="match status" value="1"/>
</dbReference>
<dbReference type="Pfam" id="PF13561">
    <property type="entry name" value="adh_short_C2"/>
    <property type="match status" value="1"/>
</dbReference>
<comment type="caution">
    <text evidence="3">The sequence shown here is derived from an EMBL/GenBank/DDBJ whole genome shotgun (WGS) entry which is preliminary data.</text>
</comment>
<dbReference type="GO" id="GO:0016616">
    <property type="term" value="F:oxidoreductase activity, acting on the CH-OH group of donors, NAD or NADP as acceptor"/>
    <property type="evidence" value="ECO:0007669"/>
    <property type="project" value="TreeGrafter"/>
</dbReference>
<sequence length="246" mass="25388">MSDPLVHLTGKVVLLTGASGGQGRAHAALLHQLGAKLVLTDLDLEGVRAIAAEFGDDAVATRHDVTSAEDWDAVVALAESTFGRVDVLVNNAGYSPVAPLVDTDEATMRRTIDINLVGPMLGMKAVAPVMGRHGGSIINISSTAGLAGYADRVPYSASKWGLLGATHSAAREFGALGIRVNAICPGAVDTPMISEETRQGVGFISTIPIPRAGRPEEVSNLVAFLASDASSYCTGHEYVIDGGQAA</sequence>
<accession>A0A9E5JKJ4</accession>
<dbReference type="InterPro" id="IPR002347">
    <property type="entry name" value="SDR_fam"/>
</dbReference>
<evidence type="ECO:0000256" key="2">
    <source>
        <dbReference type="ARBA" id="ARBA00023002"/>
    </source>
</evidence>
<reference evidence="3 4" key="1">
    <citation type="submission" date="2019-06" db="EMBL/GenBank/DDBJ databases">
        <authorList>
            <person name="De-Chao Zhang Q."/>
        </authorList>
    </citation>
    <scope>NUCLEOTIDE SEQUENCE [LARGE SCALE GENOMIC DNA]</scope>
    <source>
        <strain evidence="3 4">KN1116</strain>
    </source>
</reference>
<reference evidence="3 4" key="2">
    <citation type="submission" date="2020-03" db="EMBL/GenBank/DDBJ databases">
        <title>Chryseoglobus sp. isolated from a deep-sea seamount.</title>
        <authorList>
            <person name="Zhang D.-C."/>
        </authorList>
    </citation>
    <scope>NUCLEOTIDE SEQUENCE [LARGE SCALE GENOMIC DNA]</scope>
    <source>
        <strain evidence="3 4">KN1116</strain>
    </source>
</reference>
<evidence type="ECO:0000256" key="1">
    <source>
        <dbReference type="ARBA" id="ARBA00006484"/>
    </source>
</evidence>
<evidence type="ECO:0000313" key="4">
    <source>
        <dbReference type="Proteomes" id="UP000818266"/>
    </source>
</evidence>
<dbReference type="OrthoDB" id="286404at2"/>
<keyword evidence="2" id="KW-0560">Oxidoreductase</keyword>
<dbReference type="PRINTS" id="PR00080">
    <property type="entry name" value="SDRFAMILY"/>
</dbReference>
<gene>
    <name evidence="3" type="ORF">FK219_002610</name>
</gene>